<comment type="similarity">
    <text evidence="2">Belongs to the metaxin family.</text>
</comment>
<dbReference type="PANTHER" id="PTHR12289">
    <property type="entry name" value="METAXIN RELATED"/>
    <property type="match status" value="1"/>
</dbReference>
<keyword evidence="4" id="KW-1000">Mitochondrion outer membrane</keyword>
<name>A0ABQ8VNI7_9AGAR</name>
<evidence type="ECO:0000256" key="4">
    <source>
        <dbReference type="ARBA" id="ARBA00022787"/>
    </source>
</evidence>
<protein>
    <submittedName>
        <fullName evidence="10">Outer mitochondrial membrane transport complex protein-domain-containing protein</fullName>
    </submittedName>
</protein>
<dbReference type="PANTHER" id="PTHR12289:SF41">
    <property type="entry name" value="FAILED AXON CONNECTIONS-RELATED"/>
    <property type="match status" value="1"/>
</dbReference>
<accession>A0ABQ8VNI7</accession>
<evidence type="ECO:0000313" key="11">
    <source>
        <dbReference type="Proteomes" id="UP001150217"/>
    </source>
</evidence>
<dbReference type="Pfam" id="PF17171">
    <property type="entry name" value="GST_C_6"/>
    <property type="match status" value="1"/>
</dbReference>
<comment type="subcellular location">
    <subcellularLocation>
        <location evidence="1">Mitochondrion outer membrane</location>
    </subcellularLocation>
</comment>
<dbReference type="InterPro" id="IPR033468">
    <property type="entry name" value="Metaxin_GST"/>
</dbReference>
<evidence type="ECO:0000256" key="6">
    <source>
        <dbReference type="ARBA" id="ARBA00023128"/>
    </source>
</evidence>
<evidence type="ECO:0000256" key="1">
    <source>
        <dbReference type="ARBA" id="ARBA00004294"/>
    </source>
</evidence>
<keyword evidence="3" id="KW-0813">Transport</keyword>
<evidence type="ECO:0000256" key="5">
    <source>
        <dbReference type="ARBA" id="ARBA00022927"/>
    </source>
</evidence>
<evidence type="ECO:0000256" key="2">
    <source>
        <dbReference type="ARBA" id="ARBA00009170"/>
    </source>
</evidence>
<keyword evidence="11" id="KW-1185">Reference proteome</keyword>
<gene>
    <name evidence="10" type="ORF">C8R41DRAFT_758418</name>
</gene>
<dbReference type="InterPro" id="IPR036282">
    <property type="entry name" value="Glutathione-S-Trfase_C_sf"/>
</dbReference>
<dbReference type="Proteomes" id="UP001150217">
    <property type="component" value="Unassembled WGS sequence"/>
</dbReference>
<dbReference type="EMBL" id="JANVFT010000018">
    <property type="protein sequence ID" value="KAJ4497960.1"/>
    <property type="molecule type" value="Genomic_DNA"/>
</dbReference>
<feature type="domain" description="Metaxin glutathione S-transferase" evidence="9">
    <location>
        <begin position="200"/>
        <end position="260"/>
    </location>
</feature>
<comment type="caution">
    <text evidence="10">The sequence shown here is derived from an EMBL/GenBank/DDBJ whole genome shotgun (WGS) entry which is preliminary data.</text>
</comment>
<evidence type="ECO:0000256" key="3">
    <source>
        <dbReference type="ARBA" id="ARBA00022448"/>
    </source>
</evidence>
<sequence length="310" mass="34866">MIELYVWPAQWGLPSIDPASLTLIIYMQLVQPSNFVLVESVNPDLSPTGQLPFLKDGNEIIAPASSIISYLVHNKNGFDTSALKATFNPADTAWLAHAESNLGDLVLHMLYALHTNWTELTHASIVYRFPVPQRYYVPHRLRQSYKRRLEGAGLWSLPGIEQDTKHLSKHRAPNEKVNPRDRFLKVFEREKVLEKARTTLDIYTRLLGEGTFFNGDQPSHFDAIVAAHILLLSRPPFPDPLLQDLVNISYPSLVAHANRMCARTLSASPRTRDAAPDHESDVWGTRLRFAFIGLTLGGIFTYLTAAINST</sequence>
<proteinExistence type="inferred from homology"/>
<dbReference type="InterPro" id="IPR019564">
    <property type="entry name" value="Sam37/metaxin_N"/>
</dbReference>
<reference evidence="10" key="1">
    <citation type="submission" date="2022-08" db="EMBL/GenBank/DDBJ databases">
        <title>A Global Phylogenomic Analysis of the Shiitake Genus Lentinula.</title>
        <authorList>
            <consortium name="DOE Joint Genome Institute"/>
            <person name="Sierra-Patev S."/>
            <person name="Min B."/>
            <person name="Naranjo-Ortiz M."/>
            <person name="Looney B."/>
            <person name="Konkel Z."/>
            <person name="Slot J.C."/>
            <person name="Sakamoto Y."/>
            <person name="Steenwyk J.L."/>
            <person name="Rokas A."/>
            <person name="Carro J."/>
            <person name="Camarero S."/>
            <person name="Ferreira P."/>
            <person name="Molpeceres G."/>
            <person name="Ruiz-Duenas F.J."/>
            <person name="Serrano A."/>
            <person name="Henrissat B."/>
            <person name="Drula E."/>
            <person name="Hughes K.W."/>
            <person name="Mata J.L."/>
            <person name="Ishikawa N.K."/>
            <person name="Vargas-Isla R."/>
            <person name="Ushijima S."/>
            <person name="Smith C.A."/>
            <person name="Ahrendt S."/>
            <person name="Andreopoulos W."/>
            <person name="He G."/>
            <person name="Labutti K."/>
            <person name="Lipzen A."/>
            <person name="Ng V."/>
            <person name="Riley R."/>
            <person name="Sandor L."/>
            <person name="Barry K."/>
            <person name="Martinez A.T."/>
            <person name="Xiao Y."/>
            <person name="Gibbons J.G."/>
            <person name="Terashima K."/>
            <person name="Grigoriev I.V."/>
            <person name="Hibbett D.S."/>
        </authorList>
    </citation>
    <scope>NUCLEOTIDE SEQUENCE</scope>
    <source>
        <strain evidence="10">RHP3577 ss4</strain>
    </source>
</reference>
<dbReference type="Pfam" id="PF10568">
    <property type="entry name" value="Tom37"/>
    <property type="match status" value="1"/>
</dbReference>
<keyword evidence="7" id="KW-0472">Membrane</keyword>
<evidence type="ECO:0000259" key="8">
    <source>
        <dbReference type="Pfam" id="PF10568"/>
    </source>
</evidence>
<dbReference type="InterPro" id="IPR050931">
    <property type="entry name" value="Mito_Protein_Transport_Metaxin"/>
</dbReference>
<keyword evidence="5" id="KW-0653">Protein transport</keyword>
<dbReference type="CDD" id="cd03078">
    <property type="entry name" value="GST_N_Metaxin1_like"/>
    <property type="match status" value="1"/>
</dbReference>
<organism evidence="10 11">
    <name type="scientific">Lentinula lateritia</name>
    <dbReference type="NCBI Taxonomy" id="40482"/>
    <lineage>
        <taxon>Eukaryota</taxon>
        <taxon>Fungi</taxon>
        <taxon>Dikarya</taxon>
        <taxon>Basidiomycota</taxon>
        <taxon>Agaricomycotina</taxon>
        <taxon>Agaricomycetes</taxon>
        <taxon>Agaricomycetidae</taxon>
        <taxon>Agaricales</taxon>
        <taxon>Marasmiineae</taxon>
        <taxon>Omphalotaceae</taxon>
        <taxon>Lentinula</taxon>
    </lineage>
</organism>
<dbReference type="SUPFAM" id="SSF47616">
    <property type="entry name" value="GST C-terminal domain-like"/>
    <property type="match status" value="1"/>
</dbReference>
<evidence type="ECO:0000313" key="10">
    <source>
        <dbReference type="EMBL" id="KAJ4497960.1"/>
    </source>
</evidence>
<evidence type="ECO:0000259" key="9">
    <source>
        <dbReference type="Pfam" id="PF17171"/>
    </source>
</evidence>
<evidence type="ECO:0000256" key="7">
    <source>
        <dbReference type="ARBA" id="ARBA00023136"/>
    </source>
</evidence>
<keyword evidence="6" id="KW-0496">Mitochondrion</keyword>
<feature type="domain" description="Mitochondrial outer membrane transport complex Sam37/metaxin N-terminal" evidence="8">
    <location>
        <begin position="20"/>
        <end position="142"/>
    </location>
</feature>